<dbReference type="EC" id="3.5.1.98" evidence="1"/>
<name>A0ACC1MA49_9FUNG</name>
<proteinExistence type="predicted"/>
<organism evidence="1 2">
    <name type="scientific">Coemansia aciculifera</name>
    <dbReference type="NCBI Taxonomy" id="417176"/>
    <lineage>
        <taxon>Eukaryota</taxon>
        <taxon>Fungi</taxon>
        <taxon>Fungi incertae sedis</taxon>
        <taxon>Zoopagomycota</taxon>
        <taxon>Kickxellomycotina</taxon>
        <taxon>Kickxellomycetes</taxon>
        <taxon>Kickxellales</taxon>
        <taxon>Kickxellaceae</taxon>
        <taxon>Coemansia</taxon>
    </lineage>
</organism>
<dbReference type="Proteomes" id="UP001139981">
    <property type="component" value="Unassembled WGS sequence"/>
</dbReference>
<sequence length="425" mass="47235">MYTNGKGGGIGRVGYVYDVRMKHHFDLDVPLSAEDQHPEDPRRIYWIYEILERSGLLSQMHRVPVSPITDTQILRTHHREHLSFLKSTELMEVTELIKMQEDLDSVYICAMSLYCARLSAGGLLALCREVASENGVVDSGLAIIRPPGHHACQNKTMGFCLLNNIAIAIRDLQTTSSVQRVAVVDWDVHHGNGIQELFYSDNSVLYISLHRHDGAIFPFSSAAESSRIGRSRGKGYNINIPWLSDGVGDGDYLYAFREIVLPIIKEFAPDMIIVACGFDAAACDPIGLCNVTPECYAAMTAMLKNVCPKIVLSLEGGYNLEAIANSALACAKALAGVRWKAGLVPRAATVREYTTLPESETRGSFSSERHTYSAEWQTSPKKGSLSWWWDPADEVPLCFAAEPSELGKQVVDRVFDDVERYWQTL</sequence>
<keyword evidence="1" id="KW-0378">Hydrolase</keyword>
<evidence type="ECO:0000313" key="2">
    <source>
        <dbReference type="Proteomes" id="UP001139981"/>
    </source>
</evidence>
<dbReference type="EMBL" id="JANBVB010000002">
    <property type="protein sequence ID" value="KAJ2900862.1"/>
    <property type="molecule type" value="Genomic_DNA"/>
</dbReference>
<comment type="caution">
    <text evidence="1">The sequence shown here is derived from an EMBL/GenBank/DDBJ whole genome shotgun (WGS) entry which is preliminary data.</text>
</comment>
<protein>
    <submittedName>
        <fullName evidence="1">Histone deacetylase hda1</fullName>
        <ecNumber evidence="1">3.5.1.98</ecNumber>
    </submittedName>
</protein>
<evidence type="ECO:0000313" key="1">
    <source>
        <dbReference type="EMBL" id="KAJ2900862.1"/>
    </source>
</evidence>
<keyword evidence="2" id="KW-1185">Reference proteome</keyword>
<accession>A0ACC1MA49</accession>
<gene>
    <name evidence="1" type="primary">HDA1</name>
    <name evidence="1" type="ORF">IWW38_000237</name>
</gene>
<reference evidence="1" key="1">
    <citation type="submission" date="2022-07" db="EMBL/GenBank/DDBJ databases">
        <title>Phylogenomic reconstructions and comparative analyses of Kickxellomycotina fungi.</title>
        <authorList>
            <person name="Reynolds N.K."/>
            <person name="Stajich J.E."/>
            <person name="Barry K."/>
            <person name="Grigoriev I.V."/>
            <person name="Crous P."/>
            <person name="Smith M.E."/>
        </authorList>
    </citation>
    <scope>NUCLEOTIDE SEQUENCE</scope>
    <source>
        <strain evidence="1">CBS 190363</strain>
    </source>
</reference>